<organism evidence="1 2">
    <name type="scientific">Hymenolepis diminuta</name>
    <name type="common">Rat tapeworm</name>
    <dbReference type="NCBI Taxonomy" id="6216"/>
    <lineage>
        <taxon>Eukaryota</taxon>
        <taxon>Metazoa</taxon>
        <taxon>Spiralia</taxon>
        <taxon>Lophotrochozoa</taxon>
        <taxon>Platyhelminthes</taxon>
        <taxon>Cestoda</taxon>
        <taxon>Eucestoda</taxon>
        <taxon>Cyclophyllidea</taxon>
        <taxon>Hymenolepididae</taxon>
        <taxon>Hymenolepis</taxon>
    </lineage>
</organism>
<evidence type="ECO:0000313" key="1">
    <source>
        <dbReference type="EMBL" id="VUZ57673.1"/>
    </source>
</evidence>
<keyword evidence="2" id="KW-1185">Reference proteome</keyword>
<reference evidence="1 2" key="1">
    <citation type="submission" date="2019-07" db="EMBL/GenBank/DDBJ databases">
        <authorList>
            <person name="Jastrzebski P J."/>
            <person name="Paukszto L."/>
            <person name="Jastrzebski P J."/>
        </authorList>
    </citation>
    <scope>NUCLEOTIDE SEQUENCE [LARGE SCALE GENOMIC DNA]</scope>
    <source>
        <strain evidence="1 2">WMS-il1</strain>
    </source>
</reference>
<dbReference type="EMBL" id="CABIJS010000719">
    <property type="protein sequence ID" value="VUZ57673.1"/>
    <property type="molecule type" value="Genomic_DNA"/>
</dbReference>
<gene>
    <name evidence="1" type="ORF">WMSIL1_LOCUS15074</name>
</gene>
<dbReference type="AlphaFoldDB" id="A0A564ZF34"/>
<evidence type="ECO:0000313" key="2">
    <source>
        <dbReference type="Proteomes" id="UP000321570"/>
    </source>
</evidence>
<dbReference type="Proteomes" id="UP000321570">
    <property type="component" value="Unassembled WGS sequence"/>
</dbReference>
<accession>A0A564ZF34</accession>
<name>A0A564ZF34_HYMDI</name>
<protein>
    <submittedName>
        <fullName evidence="1">Uncharacterized protein</fullName>
    </submittedName>
</protein>
<proteinExistence type="predicted"/>
<sequence>MLNIHVITCKNYKPSRPALSPTPSSFPTGLKSCSHNFLRHFTVRISLLLIYDDPFSVLQW</sequence>